<dbReference type="Pfam" id="PF00899">
    <property type="entry name" value="ThiF"/>
    <property type="match status" value="1"/>
</dbReference>
<protein>
    <submittedName>
        <fullName evidence="2">Heme biosynthesis protein HemY</fullName>
    </submittedName>
</protein>
<dbReference type="GO" id="GO:0016779">
    <property type="term" value="F:nucleotidyltransferase activity"/>
    <property type="evidence" value="ECO:0007669"/>
    <property type="project" value="TreeGrafter"/>
</dbReference>
<dbReference type="GO" id="GO:0008641">
    <property type="term" value="F:ubiquitin-like modifier activating enzyme activity"/>
    <property type="evidence" value="ECO:0007669"/>
    <property type="project" value="InterPro"/>
</dbReference>
<dbReference type="EMBL" id="CP024969">
    <property type="protein sequence ID" value="ATZ21378.1"/>
    <property type="molecule type" value="Genomic_DNA"/>
</dbReference>
<dbReference type="RefSeq" id="WP_100679328.1">
    <property type="nucleotide sequence ID" value="NZ_CP024969.1"/>
</dbReference>
<dbReference type="PANTHER" id="PTHR10953:SF102">
    <property type="entry name" value="ADENYLYLTRANSFERASE AND SULFURTRANSFERASE MOCS3"/>
    <property type="match status" value="1"/>
</dbReference>
<dbReference type="InterPro" id="IPR000594">
    <property type="entry name" value="ThiF_NAD_FAD-bd"/>
</dbReference>
<evidence type="ECO:0000313" key="2">
    <source>
        <dbReference type="EMBL" id="ATZ21378.1"/>
    </source>
</evidence>
<reference evidence="2 3" key="1">
    <citation type="submission" date="2017-11" db="EMBL/GenBank/DDBJ databases">
        <title>Genome sequence of Mesoplasma tabanidae BARC 857 (ATCC 49584).</title>
        <authorList>
            <person name="Lo W.-S."/>
            <person name="Kuo C.-H."/>
        </authorList>
    </citation>
    <scope>NUCLEOTIDE SEQUENCE [LARGE SCALE GENOMIC DNA]</scope>
    <source>
        <strain evidence="2 3">BARC 857</strain>
    </source>
</reference>
<dbReference type="SUPFAM" id="SSF69572">
    <property type="entry name" value="Activating enzymes of the ubiquitin-like proteins"/>
    <property type="match status" value="1"/>
</dbReference>
<dbReference type="GO" id="GO:0004792">
    <property type="term" value="F:thiosulfate-cyanide sulfurtransferase activity"/>
    <property type="evidence" value="ECO:0007669"/>
    <property type="project" value="TreeGrafter"/>
</dbReference>
<dbReference type="AlphaFoldDB" id="A0A2K8P4H0"/>
<feature type="domain" description="THIF-type NAD/FAD binding fold" evidence="1">
    <location>
        <begin position="109"/>
        <end position="343"/>
    </location>
</feature>
<gene>
    <name evidence="2" type="ORF">MTABA_v1c01750</name>
</gene>
<keyword evidence="3" id="KW-1185">Reference proteome</keyword>
<accession>A0A2K8P4H0</accession>
<dbReference type="GO" id="GO:0005737">
    <property type="term" value="C:cytoplasm"/>
    <property type="evidence" value="ECO:0007669"/>
    <property type="project" value="TreeGrafter"/>
</dbReference>
<sequence length="366" mass="42748">MYLLWNLQKHFFKIDKSTLRIGTDDSDCWTIDDSEGIWEKLIKKCDGSLKFLEILDEYEFNVRKIIKNGINLFIEKGLILTLDKPYKSDKWIQNNKSNIFYFNDENINGINFQKKINKTSVTILGLGGGGFTLLEHLICIGVKKINVVDFDKIDYSNLNRQNIWTLKDIGKYKVDVAYEYAKSKDPKISINRSYKKMKSVSDVLEQICESEWVFSCMDEPPYLLQRIVNRACIIKNKPVVFCFCQKNNGRYFFVKKGKGGCVDCLFSEIINEDLYNFIKNLQKSNFKPITAATSYTIQMLISIMVNEWVKTLQNEENYSVIKRIDFNTLELKEIIKWEKNLNCVTCGNSNSSNNKFLEDFFELIKI</sequence>
<dbReference type="InterPro" id="IPR045886">
    <property type="entry name" value="ThiF/MoeB/HesA"/>
</dbReference>
<dbReference type="Gene3D" id="3.40.50.720">
    <property type="entry name" value="NAD(P)-binding Rossmann-like Domain"/>
    <property type="match status" value="1"/>
</dbReference>
<evidence type="ECO:0000313" key="3">
    <source>
        <dbReference type="Proteomes" id="UP000232223"/>
    </source>
</evidence>
<dbReference type="InterPro" id="IPR035985">
    <property type="entry name" value="Ubiquitin-activating_enz"/>
</dbReference>
<proteinExistence type="predicted"/>
<name>A0A2K8P4H0_9MOLU</name>
<dbReference type="PANTHER" id="PTHR10953">
    <property type="entry name" value="UBIQUITIN-ACTIVATING ENZYME E1"/>
    <property type="match status" value="1"/>
</dbReference>
<dbReference type="Proteomes" id="UP000232223">
    <property type="component" value="Chromosome"/>
</dbReference>
<dbReference type="KEGG" id="mtab:MTABA_v1c01750"/>
<dbReference type="OrthoDB" id="480114at2"/>
<organism evidence="2 3">
    <name type="scientific">Mesoplasma tabanidae</name>
    <dbReference type="NCBI Taxonomy" id="219745"/>
    <lineage>
        <taxon>Bacteria</taxon>
        <taxon>Bacillati</taxon>
        <taxon>Mycoplasmatota</taxon>
        <taxon>Mollicutes</taxon>
        <taxon>Entomoplasmatales</taxon>
        <taxon>Entomoplasmataceae</taxon>
        <taxon>Mesoplasma</taxon>
    </lineage>
</organism>
<evidence type="ECO:0000259" key="1">
    <source>
        <dbReference type="Pfam" id="PF00899"/>
    </source>
</evidence>